<feature type="non-terminal residue" evidence="2">
    <location>
        <position position="1"/>
    </location>
</feature>
<organism evidence="2 3">
    <name type="scientific">Pristionchus fissidentatus</name>
    <dbReference type="NCBI Taxonomy" id="1538716"/>
    <lineage>
        <taxon>Eukaryota</taxon>
        <taxon>Metazoa</taxon>
        <taxon>Ecdysozoa</taxon>
        <taxon>Nematoda</taxon>
        <taxon>Chromadorea</taxon>
        <taxon>Rhabditida</taxon>
        <taxon>Rhabditina</taxon>
        <taxon>Diplogasteromorpha</taxon>
        <taxon>Diplogasteroidea</taxon>
        <taxon>Neodiplogasteridae</taxon>
        <taxon>Pristionchus</taxon>
    </lineage>
</organism>
<gene>
    <name evidence="2" type="ORF">PFISCL1PPCAC_24813</name>
</gene>
<proteinExistence type="predicted"/>
<sequence>AGRETRKGTVITCTDWASWSLLSTSSNWSFSSLWTRLASIYKLSFISQCTDTSRRTPHTLGPGKTSRSVGTRNSWWARY</sequence>
<comment type="caution">
    <text evidence="2">The sequence shown here is derived from an EMBL/GenBank/DDBJ whole genome shotgun (WGS) entry which is preliminary data.</text>
</comment>
<evidence type="ECO:0000256" key="1">
    <source>
        <dbReference type="SAM" id="MobiDB-lite"/>
    </source>
</evidence>
<evidence type="ECO:0000313" key="3">
    <source>
        <dbReference type="Proteomes" id="UP001432322"/>
    </source>
</evidence>
<keyword evidence="3" id="KW-1185">Reference proteome</keyword>
<evidence type="ECO:0008006" key="4">
    <source>
        <dbReference type="Google" id="ProtNLM"/>
    </source>
</evidence>
<feature type="region of interest" description="Disordered" evidence="1">
    <location>
        <begin position="52"/>
        <end position="79"/>
    </location>
</feature>
<accession>A0AAV5WR77</accession>
<protein>
    <recommendedName>
        <fullName evidence="4">Ribosomal protein</fullName>
    </recommendedName>
</protein>
<reference evidence="2" key="1">
    <citation type="submission" date="2023-10" db="EMBL/GenBank/DDBJ databases">
        <title>Genome assembly of Pristionchus species.</title>
        <authorList>
            <person name="Yoshida K."/>
            <person name="Sommer R.J."/>
        </authorList>
    </citation>
    <scope>NUCLEOTIDE SEQUENCE</scope>
    <source>
        <strain evidence="2">RS5133</strain>
    </source>
</reference>
<feature type="compositionally biased region" description="Polar residues" evidence="1">
    <location>
        <begin position="65"/>
        <end position="79"/>
    </location>
</feature>
<dbReference type="EMBL" id="BTSY01000006">
    <property type="protein sequence ID" value="GMT33516.1"/>
    <property type="molecule type" value="Genomic_DNA"/>
</dbReference>
<feature type="non-terminal residue" evidence="2">
    <location>
        <position position="79"/>
    </location>
</feature>
<dbReference type="Proteomes" id="UP001432322">
    <property type="component" value="Unassembled WGS sequence"/>
</dbReference>
<dbReference type="AlphaFoldDB" id="A0AAV5WR77"/>
<evidence type="ECO:0000313" key="2">
    <source>
        <dbReference type="EMBL" id="GMT33516.1"/>
    </source>
</evidence>
<name>A0AAV5WR77_9BILA</name>